<dbReference type="GO" id="GO:0030416">
    <property type="term" value="P:methylamine metabolic process"/>
    <property type="evidence" value="ECO:0007669"/>
    <property type="project" value="InterPro"/>
</dbReference>
<evidence type="ECO:0000256" key="4">
    <source>
        <dbReference type="ARBA" id="ARBA00023136"/>
    </source>
</evidence>
<keyword evidence="8" id="KW-1185">Reference proteome</keyword>
<reference evidence="7 8" key="1">
    <citation type="submission" date="2019-04" db="EMBL/GenBank/DDBJ databases">
        <title>Pedobacter sp. AR-3-17 sp. nov., isolated from Arctic soil.</title>
        <authorList>
            <person name="Dahal R.H."/>
            <person name="Kim D.-U."/>
        </authorList>
    </citation>
    <scope>NUCLEOTIDE SEQUENCE [LARGE SCALE GENOMIC DNA]</scope>
    <source>
        <strain evidence="7 8">AR-3-17</strain>
    </source>
</reference>
<accession>A0A4U1BU56</accession>
<evidence type="ECO:0000256" key="5">
    <source>
        <dbReference type="SAM" id="Phobius"/>
    </source>
</evidence>
<evidence type="ECO:0000256" key="1">
    <source>
        <dbReference type="ARBA" id="ARBA00004141"/>
    </source>
</evidence>
<dbReference type="RefSeq" id="WP_136827069.1">
    <property type="nucleotide sequence ID" value="NZ_SWBP01000005.1"/>
</dbReference>
<organism evidence="7 8">
    <name type="scientific">Pedobacter cryophilus</name>
    <dbReference type="NCBI Taxonomy" id="2571271"/>
    <lineage>
        <taxon>Bacteria</taxon>
        <taxon>Pseudomonadati</taxon>
        <taxon>Bacteroidota</taxon>
        <taxon>Sphingobacteriia</taxon>
        <taxon>Sphingobacteriales</taxon>
        <taxon>Sphingobacteriaceae</taxon>
        <taxon>Pedobacter</taxon>
    </lineage>
</organism>
<feature type="domain" description="Methylamine utilisation protein MauE" evidence="6">
    <location>
        <begin position="7"/>
        <end position="76"/>
    </location>
</feature>
<gene>
    <name evidence="7" type="ORF">FA046_13520</name>
</gene>
<evidence type="ECO:0000313" key="7">
    <source>
        <dbReference type="EMBL" id="TKB96202.1"/>
    </source>
</evidence>
<proteinExistence type="predicted"/>
<comment type="caution">
    <text evidence="7">The sequence shown here is derived from an EMBL/GenBank/DDBJ whole genome shotgun (WGS) entry which is preliminary data.</text>
</comment>
<comment type="subcellular location">
    <subcellularLocation>
        <location evidence="1">Membrane</location>
        <topology evidence="1">Multi-pass membrane protein</topology>
    </subcellularLocation>
</comment>
<keyword evidence="4 5" id="KW-0472">Membrane</keyword>
<feature type="transmembrane region" description="Helical" evidence="5">
    <location>
        <begin position="65"/>
        <end position="82"/>
    </location>
</feature>
<evidence type="ECO:0000256" key="2">
    <source>
        <dbReference type="ARBA" id="ARBA00022692"/>
    </source>
</evidence>
<keyword evidence="2 5" id="KW-0812">Transmembrane</keyword>
<dbReference type="PANTHER" id="PTHR36974:SF1">
    <property type="entry name" value="DOXX FAMILY MEMBRANE PROTEIN"/>
    <property type="match status" value="1"/>
</dbReference>
<dbReference type="InterPro" id="IPR009908">
    <property type="entry name" value="Methylamine_util_MauE"/>
</dbReference>
<dbReference type="GO" id="GO:0016020">
    <property type="term" value="C:membrane"/>
    <property type="evidence" value="ECO:0007669"/>
    <property type="project" value="UniProtKB-SubCell"/>
</dbReference>
<dbReference type="AlphaFoldDB" id="A0A4U1BU56"/>
<dbReference type="OrthoDB" id="327939at2"/>
<feature type="transmembrane region" description="Helical" evidence="5">
    <location>
        <begin position="5"/>
        <end position="23"/>
    </location>
</feature>
<dbReference type="EMBL" id="SWBP01000005">
    <property type="protein sequence ID" value="TKB96202.1"/>
    <property type="molecule type" value="Genomic_DNA"/>
</dbReference>
<evidence type="ECO:0000256" key="3">
    <source>
        <dbReference type="ARBA" id="ARBA00022989"/>
    </source>
</evidence>
<dbReference type="Proteomes" id="UP000308181">
    <property type="component" value="Unassembled WGS sequence"/>
</dbReference>
<sequence length="118" mass="13733">MNKNFWAIFIGIMFLLAGINHFVMPGFYLQIMPPYLPFPMALIYLSGLAEIICGALFIPKQSRRMGAWLIILLLIAVFPANIQMSIDEYQNGGWLFYGSVLRLPLQFLFIWWSYKFTK</sequence>
<feature type="transmembrane region" description="Helical" evidence="5">
    <location>
        <begin position="35"/>
        <end position="58"/>
    </location>
</feature>
<evidence type="ECO:0000259" key="6">
    <source>
        <dbReference type="Pfam" id="PF07291"/>
    </source>
</evidence>
<protein>
    <submittedName>
        <fullName evidence="7">DoxX family membrane protein</fullName>
    </submittedName>
</protein>
<dbReference type="Pfam" id="PF07291">
    <property type="entry name" value="MauE"/>
    <property type="match status" value="1"/>
</dbReference>
<evidence type="ECO:0000313" key="8">
    <source>
        <dbReference type="Proteomes" id="UP000308181"/>
    </source>
</evidence>
<dbReference type="PANTHER" id="PTHR36974">
    <property type="entry name" value="MEMBRANE PROTEIN-RELATED"/>
    <property type="match status" value="1"/>
</dbReference>
<feature type="transmembrane region" description="Helical" evidence="5">
    <location>
        <begin position="94"/>
        <end position="114"/>
    </location>
</feature>
<name>A0A4U1BU56_9SPHI</name>
<keyword evidence="3 5" id="KW-1133">Transmembrane helix</keyword>